<dbReference type="Proteomes" id="UP001579974">
    <property type="component" value="Unassembled WGS sequence"/>
</dbReference>
<organism evidence="1 2">
    <name type="scientific">Alicyclobacillus fastidiosus</name>
    <dbReference type="NCBI Taxonomy" id="392011"/>
    <lineage>
        <taxon>Bacteria</taxon>
        <taxon>Bacillati</taxon>
        <taxon>Bacillota</taxon>
        <taxon>Bacilli</taxon>
        <taxon>Bacillales</taxon>
        <taxon>Alicyclobacillaceae</taxon>
        <taxon>Alicyclobacillus</taxon>
    </lineage>
</organism>
<comment type="caution">
    <text evidence="1">The sequence shown here is derived from an EMBL/GenBank/DDBJ whole genome shotgun (WGS) entry which is preliminary data.</text>
</comment>
<keyword evidence="2" id="KW-1185">Reference proteome</keyword>
<sequence length="69" mass="7910">MVVMVYIAALLFTFLVAYGCGRVVGHKQGRRKALAEVPMMLRAAYQLEERCPICDDEREYRVCDVQNRG</sequence>
<dbReference type="EMBL" id="JBDXSU010000017">
    <property type="protein sequence ID" value="MFB5192115.1"/>
    <property type="molecule type" value="Genomic_DNA"/>
</dbReference>
<protein>
    <recommendedName>
        <fullName evidence="3">Secreted protein</fullName>
    </recommendedName>
</protein>
<dbReference type="RefSeq" id="WP_275472831.1">
    <property type="nucleotide sequence ID" value="NZ_CP162940.1"/>
</dbReference>
<proteinExistence type="predicted"/>
<gene>
    <name evidence="1" type="ORF">KKP3000_000909</name>
</gene>
<accession>A0ABV5AJ92</accession>
<reference evidence="1 2" key="1">
    <citation type="journal article" date="2024" name="Int. J. Mol. Sci.">
        <title>Exploration of Alicyclobacillus spp. Genome in Search of Antibiotic Resistance.</title>
        <authorList>
            <person name="Bucka-Kolendo J."/>
            <person name="Kiousi D.E."/>
            <person name="Dekowska A."/>
            <person name="Mikolajczuk-Szczyrba A."/>
            <person name="Karadedos D.M."/>
            <person name="Michael P."/>
            <person name="Galanis A."/>
            <person name="Sokolowska B."/>
        </authorList>
    </citation>
    <scope>NUCLEOTIDE SEQUENCE [LARGE SCALE GENOMIC DNA]</scope>
    <source>
        <strain evidence="1 2">KKP 3000</strain>
    </source>
</reference>
<evidence type="ECO:0008006" key="3">
    <source>
        <dbReference type="Google" id="ProtNLM"/>
    </source>
</evidence>
<evidence type="ECO:0000313" key="1">
    <source>
        <dbReference type="EMBL" id="MFB5192115.1"/>
    </source>
</evidence>
<evidence type="ECO:0000313" key="2">
    <source>
        <dbReference type="Proteomes" id="UP001579974"/>
    </source>
</evidence>
<name>A0ABV5AJ92_9BACL</name>